<feature type="compositionally biased region" description="Basic and acidic residues" evidence="9">
    <location>
        <begin position="555"/>
        <end position="565"/>
    </location>
</feature>
<evidence type="ECO:0000256" key="10">
    <source>
        <dbReference type="SAM" id="SignalP"/>
    </source>
</evidence>
<dbReference type="PROSITE" id="PS00137">
    <property type="entry name" value="SUBTILASE_HIS"/>
    <property type="match status" value="1"/>
</dbReference>
<keyword evidence="3 8" id="KW-0378">Hydrolase</keyword>
<dbReference type="CDD" id="cd07473">
    <property type="entry name" value="Peptidases_S8_Subtilisin_like"/>
    <property type="match status" value="1"/>
</dbReference>
<feature type="compositionally biased region" description="Pro residues" evidence="9">
    <location>
        <begin position="570"/>
        <end position="684"/>
    </location>
</feature>
<dbReference type="InterPro" id="IPR000209">
    <property type="entry name" value="Peptidase_S8/S53_dom"/>
</dbReference>
<evidence type="ECO:0000256" key="4">
    <source>
        <dbReference type="ARBA" id="ARBA00022825"/>
    </source>
</evidence>
<evidence type="ECO:0000256" key="1">
    <source>
        <dbReference type="ARBA" id="ARBA00011073"/>
    </source>
</evidence>
<protein>
    <recommendedName>
        <fullName evidence="7">subtilisin</fullName>
        <ecNumber evidence="7">3.4.21.62</ecNumber>
    </recommendedName>
</protein>
<gene>
    <name evidence="13" type="ORF">TGDOM2_204050</name>
</gene>
<feature type="compositionally biased region" description="Pro residues" evidence="9">
    <location>
        <begin position="695"/>
        <end position="713"/>
    </location>
</feature>
<dbReference type="SUPFAM" id="SSF52743">
    <property type="entry name" value="Subtilisin-like"/>
    <property type="match status" value="1"/>
</dbReference>
<evidence type="ECO:0000256" key="8">
    <source>
        <dbReference type="PROSITE-ProRule" id="PRU01240"/>
    </source>
</evidence>
<dbReference type="InterPro" id="IPR034204">
    <property type="entry name" value="PfSUB1-like_cat_dom"/>
</dbReference>
<keyword evidence="2 8" id="KW-0645">Protease</keyword>
<evidence type="ECO:0000256" key="3">
    <source>
        <dbReference type="ARBA" id="ARBA00022801"/>
    </source>
</evidence>
<dbReference type="InterPro" id="IPR049098">
    <property type="entry name" value="MIC5-like"/>
</dbReference>
<organism evidence="13 14">
    <name type="scientific">Toxoplasma gondii GAB2-2007-GAL-DOM2</name>
    <dbReference type="NCBI Taxonomy" id="1130820"/>
    <lineage>
        <taxon>Eukaryota</taxon>
        <taxon>Sar</taxon>
        <taxon>Alveolata</taxon>
        <taxon>Apicomplexa</taxon>
        <taxon>Conoidasida</taxon>
        <taxon>Coccidia</taxon>
        <taxon>Eucoccidiorida</taxon>
        <taxon>Eimeriorina</taxon>
        <taxon>Sarcocystidae</taxon>
        <taxon>Toxoplasma</taxon>
    </lineage>
</organism>
<dbReference type="GO" id="GO:0004252">
    <property type="term" value="F:serine-type endopeptidase activity"/>
    <property type="evidence" value="ECO:0007669"/>
    <property type="project" value="UniProtKB-UniRule"/>
</dbReference>
<dbReference type="EC" id="3.4.21.62" evidence="7"/>
<dbReference type="EMBL" id="AHZU02000968">
    <property type="protein sequence ID" value="KFG37980.1"/>
    <property type="molecule type" value="Genomic_DNA"/>
</dbReference>
<feature type="active site" description="Charge relay system" evidence="8">
    <location>
        <position position="315"/>
    </location>
</feature>
<comment type="catalytic activity">
    <reaction evidence="6">
        <text>Hydrolysis of proteins with broad specificity for peptide bonds, and a preference for a large uncharged residue in P1. Hydrolyzes peptide amides.</text>
        <dbReference type="EC" id="3.4.21.62"/>
    </reaction>
</comment>
<dbReference type="InterPro" id="IPR051048">
    <property type="entry name" value="Peptidase_S8/S53_subtilisin"/>
</dbReference>
<dbReference type="InterPro" id="IPR036852">
    <property type="entry name" value="Peptidase_S8/S53_dom_sf"/>
</dbReference>
<proteinExistence type="inferred from homology"/>
<dbReference type="MEROPS" id="S08.154"/>
<evidence type="ECO:0000256" key="9">
    <source>
        <dbReference type="SAM" id="MobiDB-lite"/>
    </source>
</evidence>
<dbReference type="PANTHER" id="PTHR43399:SF4">
    <property type="entry name" value="CELL WALL-ASSOCIATED PROTEASE"/>
    <property type="match status" value="1"/>
</dbReference>
<dbReference type="VEuPathDB" id="ToxoDB:TGDOM2_204050"/>
<feature type="domain" description="Peptidase S8/S53" evidence="11">
    <location>
        <begin position="251"/>
        <end position="521"/>
    </location>
</feature>
<feature type="compositionally biased region" description="Acidic residues" evidence="9">
    <location>
        <begin position="766"/>
        <end position="778"/>
    </location>
</feature>
<keyword evidence="4 8" id="KW-0720">Serine protease</keyword>
<dbReference type="PRINTS" id="PR00723">
    <property type="entry name" value="SUBTILISIN"/>
</dbReference>
<dbReference type="InterPro" id="IPR015500">
    <property type="entry name" value="Peptidase_S8_subtilisin-rel"/>
</dbReference>
<evidence type="ECO:0000259" key="11">
    <source>
        <dbReference type="Pfam" id="PF00082"/>
    </source>
</evidence>
<dbReference type="Gene3D" id="3.30.70.2380">
    <property type="match status" value="1"/>
</dbReference>
<reference evidence="13 14" key="1">
    <citation type="submission" date="2014-02" db="EMBL/GenBank/DDBJ databases">
        <authorList>
            <person name="Sibley D."/>
            <person name="Venepally P."/>
            <person name="Karamycheva S."/>
            <person name="Hadjithomas M."/>
            <person name="Khan A."/>
            <person name="Brunk B."/>
            <person name="Roos D."/>
            <person name="Caler E."/>
            <person name="Lorenzi H."/>
        </authorList>
    </citation>
    <scope>NUCLEOTIDE SEQUENCE [LARGE SCALE GENOMIC DNA]</scope>
    <source>
        <strain evidence="13 14">GAB2-2007-GAL-DOM2</strain>
    </source>
</reference>
<comment type="similarity">
    <text evidence="1 8">Belongs to the peptidase S8 family.</text>
</comment>
<dbReference type="GO" id="GO:0006508">
    <property type="term" value="P:proteolysis"/>
    <property type="evidence" value="ECO:0007669"/>
    <property type="project" value="UniProtKB-KW"/>
</dbReference>
<evidence type="ECO:0000256" key="2">
    <source>
        <dbReference type="ARBA" id="ARBA00022670"/>
    </source>
</evidence>
<evidence type="ECO:0000256" key="7">
    <source>
        <dbReference type="ARBA" id="ARBA00023619"/>
    </source>
</evidence>
<accession>A0A086K0R2</accession>
<feature type="domain" description="Microneme protein MIC5-like" evidence="12">
    <location>
        <begin position="143"/>
        <end position="203"/>
    </location>
</feature>
<evidence type="ECO:0000256" key="6">
    <source>
        <dbReference type="ARBA" id="ARBA00023529"/>
    </source>
</evidence>
<keyword evidence="5" id="KW-0865">Zymogen</keyword>
<feature type="signal peptide" evidence="10">
    <location>
        <begin position="1"/>
        <end position="23"/>
    </location>
</feature>
<dbReference type="OrthoDB" id="531541at2759"/>
<dbReference type="PANTHER" id="PTHR43399">
    <property type="entry name" value="SUBTILISIN-RELATED"/>
    <property type="match status" value="1"/>
</dbReference>
<dbReference type="Gene3D" id="3.40.50.200">
    <property type="entry name" value="Peptidase S8/S53 domain"/>
    <property type="match status" value="1"/>
</dbReference>
<feature type="region of interest" description="Disordered" evidence="9">
    <location>
        <begin position="555"/>
        <end position="803"/>
    </location>
</feature>
<dbReference type="Proteomes" id="UP000028837">
    <property type="component" value="Unassembled WGS sequence"/>
</dbReference>
<evidence type="ECO:0000313" key="14">
    <source>
        <dbReference type="Proteomes" id="UP000028837"/>
    </source>
</evidence>
<feature type="compositionally biased region" description="Polar residues" evidence="9">
    <location>
        <begin position="737"/>
        <end position="758"/>
    </location>
</feature>
<dbReference type="Pfam" id="PF21496">
    <property type="entry name" value="MIC5"/>
    <property type="match status" value="1"/>
</dbReference>
<sequence length="817" mass="87382">MGSSHAIVACAALIVLLSTNARGLRVRKDKDVLLATSFLSHHGEYQNPTSTYNLIKEIRKVEAEIEDEVETLNRDRRLHRGHNKYADDDIRQGLKDEQDMGASENIPVAELEPQDLDREAKYPVRMLIVDKRSDDDDDEETKTSFVETALHSDLAQRVVKELNGHVDVLRESGVVLVDLPAQTTDKQLQELIETARAQGTIVEPDHLVQSVNTSSKGSNDPLLDRLWGMDALNVKEAWDIITTGEPNMGGRRPLVCVLDTGIDYNHPDLRDNMEVNQAERDGTPGVDDDNNGEVDDIYGANMLSKENDPADDHSHGTHVAGTIGAHGNNGIGVAGVAWAPRLLPCKFLAYTGRGYSSDAVRCIDYCVKRGADIVNHSWGGSWPSEALREAVVRTANNGLIHIFAAGNDGVDIDQRAFYPAAFSTEADGLITVANVKGDPDHGGKRIIELDRSSNYGIQRVQVACPGMWILSTVPTSGSSQQPYAEKSGTSMAAPALSGIVALMLAVNPGLSTRQVREGLRQCSVQQPLLQGKVEWGSMPDAKRCVEYALTTHAEGRHKSFRREPSTETSTPPPPPPAQPTPQPQPHPPLQPETPPSAPSPSPRTPPSAPSPPPPTPPSAPSPSPRTPPSAPSPSPRTPPCAPSPSPPTPPCAPSPSPRTPPCAPSPSPPTPPPGSPHKPEPQTPVYPEVPRSTRSPPPSPPPTESAPEAPPSNTPSCRVPPCSSSPRSGSQPKPPQDNTTTPKMPSLSSPPTEHSTAQPPKHENDAREEEPPTDEDDFSSVKGKKLGAYESDGSPRASSCAGAGVLGVFFMVVGLTV</sequence>
<feature type="compositionally biased region" description="Low complexity" evidence="9">
    <location>
        <begin position="715"/>
        <end position="731"/>
    </location>
</feature>
<dbReference type="Pfam" id="PF00082">
    <property type="entry name" value="Peptidase_S8"/>
    <property type="match status" value="1"/>
</dbReference>
<evidence type="ECO:0000313" key="13">
    <source>
        <dbReference type="EMBL" id="KFG37980.1"/>
    </source>
</evidence>
<comment type="caution">
    <text evidence="13">The sequence shown here is derived from an EMBL/GenBank/DDBJ whole genome shotgun (WGS) entry which is preliminary data.</text>
</comment>
<feature type="chain" id="PRO_5001808838" description="subtilisin" evidence="10">
    <location>
        <begin position="24"/>
        <end position="817"/>
    </location>
</feature>
<keyword evidence="10" id="KW-0732">Signal</keyword>
<dbReference type="AlphaFoldDB" id="A0A086K0R2"/>
<feature type="active site" description="Charge relay system" evidence="8">
    <location>
        <position position="259"/>
    </location>
</feature>
<dbReference type="PROSITE" id="PS51892">
    <property type="entry name" value="SUBTILASE"/>
    <property type="match status" value="1"/>
</dbReference>
<name>A0A086K0R2_TOXGO</name>
<dbReference type="PROSITE" id="PS00136">
    <property type="entry name" value="SUBTILASE_ASP"/>
    <property type="match status" value="1"/>
</dbReference>
<evidence type="ECO:0000259" key="12">
    <source>
        <dbReference type="Pfam" id="PF21496"/>
    </source>
</evidence>
<dbReference type="InterPro" id="IPR022398">
    <property type="entry name" value="Peptidase_S8_His-AS"/>
</dbReference>
<dbReference type="InterPro" id="IPR023827">
    <property type="entry name" value="Peptidase_S8_Asp-AS"/>
</dbReference>
<evidence type="ECO:0000256" key="5">
    <source>
        <dbReference type="ARBA" id="ARBA00023145"/>
    </source>
</evidence>
<feature type="active site" description="Charge relay system" evidence="8">
    <location>
        <position position="490"/>
    </location>
</feature>